<accession>A0A4Y7RB28</accession>
<protein>
    <submittedName>
        <fullName evidence="1">Uncharacterized protein</fullName>
    </submittedName>
</protein>
<reference evidence="1 2" key="1">
    <citation type="journal article" date="2018" name="Environ. Microbiol.">
        <title>Novel energy conservation strategies and behaviour of Pelotomaculum schinkii driving syntrophic propionate catabolism.</title>
        <authorList>
            <person name="Hidalgo-Ahumada C.A.P."/>
            <person name="Nobu M.K."/>
            <person name="Narihiro T."/>
            <person name="Tamaki H."/>
            <person name="Liu W.T."/>
            <person name="Kamagata Y."/>
            <person name="Stams A.J.M."/>
            <person name="Imachi H."/>
            <person name="Sousa D.Z."/>
        </authorList>
    </citation>
    <scope>NUCLEOTIDE SEQUENCE [LARGE SCALE GENOMIC DNA]</scope>
    <source>
        <strain evidence="1 2">HH</strain>
    </source>
</reference>
<evidence type="ECO:0000313" key="1">
    <source>
        <dbReference type="EMBL" id="TEB05913.1"/>
    </source>
</evidence>
<organism evidence="1 2">
    <name type="scientific">Pelotomaculum schinkii</name>
    <dbReference type="NCBI Taxonomy" id="78350"/>
    <lineage>
        <taxon>Bacteria</taxon>
        <taxon>Bacillati</taxon>
        <taxon>Bacillota</taxon>
        <taxon>Clostridia</taxon>
        <taxon>Eubacteriales</taxon>
        <taxon>Desulfotomaculaceae</taxon>
        <taxon>Pelotomaculum</taxon>
    </lineage>
</organism>
<evidence type="ECO:0000313" key="2">
    <source>
        <dbReference type="Proteomes" id="UP000298324"/>
    </source>
</evidence>
<keyword evidence="2" id="KW-1185">Reference proteome</keyword>
<dbReference type="EMBL" id="QFGA01000002">
    <property type="protein sequence ID" value="TEB05913.1"/>
    <property type="molecule type" value="Genomic_DNA"/>
</dbReference>
<dbReference type="RefSeq" id="WP_134218927.1">
    <property type="nucleotide sequence ID" value="NZ_QFGA01000002.1"/>
</dbReference>
<proteinExistence type="predicted"/>
<gene>
    <name evidence="1" type="ORF">Psch_02955</name>
</gene>
<name>A0A4Y7RB28_9FIRM</name>
<sequence>MSDLDETIRVNNQRIIEEWIAALHSLISQVKQWVSSYPQKDSFSAVDLMVNKSEEPVGEYQAPMLILTTDQTPIEIIPVGRFAIGSIGRVDITNHKRSFTLLYSRSKGWLFFDQRKPLTEELFKQMLDALYVTGDPMPKLH</sequence>
<dbReference type="Proteomes" id="UP000298324">
    <property type="component" value="Unassembled WGS sequence"/>
</dbReference>
<dbReference type="AlphaFoldDB" id="A0A4Y7RB28"/>
<comment type="caution">
    <text evidence="1">The sequence shown here is derived from an EMBL/GenBank/DDBJ whole genome shotgun (WGS) entry which is preliminary data.</text>
</comment>